<evidence type="ECO:0000256" key="3">
    <source>
        <dbReference type="PROSITE-ProRule" id="PRU00108"/>
    </source>
</evidence>
<dbReference type="GO" id="GO:0003677">
    <property type="term" value="F:DNA binding"/>
    <property type="evidence" value="ECO:0007669"/>
    <property type="project" value="UniProtKB-UniRule"/>
</dbReference>
<feature type="region of interest" description="Disordered" evidence="4">
    <location>
        <begin position="388"/>
        <end position="434"/>
    </location>
</feature>
<dbReference type="GO" id="GO:0005634">
    <property type="term" value="C:nucleus"/>
    <property type="evidence" value="ECO:0007669"/>
    <property type="project" value="UniProtKB-SubCell"/>
</dbReference>
<dbReference type="Proteomes" id="UP000325577">
    <property type="component" value="Linkage Group LG0"/>
</dbReference>
<dbReference type="OrthoDB" id="1920276at2759"/>
<protein>
    <recommendedName>
        <fullName evidence="5">Homeobox domain-containing protein</fullName>
    </recommendedName>
</protein>
<dbReference type="SUPFAM" id="SSF46689">
    <property type="entry name" value="Homeodomain-like"/>
    <property type="match status" value="1"/>
</dbReference>
<dbReference type="InterPro" id="IPR009057">
    <property type="entry name" value="Homeodomain-like_sf"/>
</dbReference>
<sequence length="968" mass="107384">MDVLKENRLELAVCCSTASFQELMDSQKEVLRSQVDQFQNIVDMQCRLTGVNPLSQEMAAGALSIKIGKRPRDLLNPKAVKYMQLVFSIKDAISKKESREIGALFGVTVTQVRDFFTGQRSRVRKFVQLSREKAVRSNASKEELQDGLPTNSDSLLPINPVPLNSVGPTSIEEGSSCSKHDEILPGIDDFDKNFLENIFSMMRKEETFSGQVKVMDWILQIQNSSVLNWFLTKGGLMILATWLSQAATEEQTSVLHVILKVLCHLPLHKAYPVHVSAILQSVNRLRFYRTSDISNRARILLSRWSKIFARSQDMKKPNAMKSLSYAENGMVLKQSIGEIMGSEAWESKMDVLEETLAPSFESSENCRRLESPQPLKLLLGSADDSNKKLVRGVSSSQTRERRKVLRVEPPGQKMAGRSLQGAKPVPSSQGRPLSTDDIQKAKIRAQFMQSKYGKTDNSSNEVCQVKTEGANKVSSQASMMLPAFKTHVRPKIEEYKAAVVLPSKVYNQQEAPLDNKQCLDPEEPLWKKCKRVQIPWVTVPEVQINCDWRVATGEHSKEVEVQKNRIRREKEIIYGTAQEIPSDPKEPWDREMEYDDTLTPEIPTEQQHDADGVETVVSREIDGVQTVVSPPEIESSTVIRAPTSSQNGNGSMPEPDFELLAVLLKNPELVFALTSGQGGNLSSEETVKLLDMIKANGVSTPDNLNRLGRKEEEKIEVSLPSPTPSSNPVTCGWRTEAAKNPLPQQSSMASTRASAIPEVAATIPAQEKLPAGSLFQPQIASTVMLAQQPETVPPLPQHTMSQFSFTQAPTALPKERMRPVIPSLYRGSIQTPASEVVLNMNFFPTTSLPLPNLMAAASPSRHVQTLGNIKPAPVSIMLNAPDRQPIEFSLSPTPTQQHPALMQELPLPTTHSWRAGHRLASNPHSQANQNNYNGLVGGPVQYPVLPGSSQGRNEFLGEPEFQTWSFGK</sequence>
<dbReference type="PANTHER" id="PTHR33400:SF6">
    <property type="entry name" value="HOMEOBOX PROTEIN LUMINIDEPENDENS"/>
    <property type="match status" value="1"/>
</dbReference>
<accession>A0A5J5C1U7</accession>
<dbReference type="InterPro" id="IPR035441">
    <property type="entry name" value="TFIIS/LEDGF_dom_sf"/>
</dbReference>
<keyword evidence="2 3" id="KW-0238">DNA-binding</keyword>
<proteinExistence type="predicted"/>
<name>A0A5J5C1U7_9ASTE</name>
<evidence type="ECO:0000256" key="1">
    <source>
        <dbReference type="ARBA" id="ARBA00004123"/>
    </source>
</evidence>
<feature type="DNA-binding region" description="Homeobox" evidence="3">
    <location>
        <begin position="68"/>
        <end position="127"/>
    </location>
</feature>
<feature type="region of interest" description="Disordered" evidence="4">
    <location>
        <begin position="946"/>
        <end position="968"/>
    </location>
</feature>
<organism evidence="6 7">
    <name type="scientific">Nyssa sinensis</name>
    <dbReference type="NCBI Taxonomy" id="561372"/>
    <lineage>
        <taxon>Eukaryota</taxon>
        <taxon>Viridiplantae</taxon>
        <taxon>Streptophyta</taxon>
        <taxon>Embryophyta</taxon>
        <taxon>Tracheophyta</taxon>
        <taxon>Spermatophyta</taxon>
        <taxon>Magnoliopsida</taxon>
        <taxon>eudicotyledons</taxon>
        <taxon>Gunneridae</taxon>
        <taxon>Pentapetalae</taxon>
        <taxon>asterids</taxon>
        <taxon>Cornales</taxon>
        <taxon>Nyssaceae</taxon>
        <taxon>Nyssa</taxon>
    </lineage>
</organism>
<evidence type="ECO:0000313" key="7">
    <source>
        <dbReference type="Proteomes" id="UP000325577"/>
    </source>
</evidence>
<dbReference type="InterPro" id="IPR001356">
    <property type="entry name" value="HD"/>
</dbReference>
<evidence type="ECO:0000259" key="5">
    <source>
        <dbReference type="PROSITE" id="PS50071"/>
    </source>
</evidence>
<evidence type="ECO:0000313" key="6">
    <source>
        <dbReference type="EMBL" id="KAA8549189.1"/>
    </source>
</evidence>
<dbReference type="PANTHER" id="PTHR33400">
    <property type="entry name" value="ZINC FINGER CCCH DOMAIN-CONTAINING PROTEIN 6-RELATED"/>
    <property type="match status" value="1"/>
</dbReference>
<dbReference type="SUPFAM" id="SSF47676">
    <property type="entry name" value="Conserved domain common to transcription factors TFIIS, elongin A, CRSP70"/>
    <property type="match status" value="1"/>
</dbReference>
<dbReference type="EMBL" id="CM018031">
    <property type="protein sequence ID" value="KAA8549189.1"/>
    <property type="molecule type" value="Genomic_DNA"/>
</dbReference>
<dbReference type="AlphaFoldDB" id="A0A5J5C1U7"/>
<gene>
    <name evidence="6" type="ORF">F0562_000873</name>
</gene>
<keyword evidence="7" id="KW-1185">Reference proteome</keyword>
<reference evidence="6 7" key="1">
    <citation type="submission" date="2019-09" db="EMBL/GenBank/DDBJ databases">
        <title>A chromosome-level genome assembly of the Chinese tupelo Nyssa sinensis.</title>
        <authorList>
            <person name="Yang X."/>
            <person name="Kang M."/>
            <person name="Yang Y."/>
            <person name="Xiong H."/>
            <person name="Wang M."/>
            <person name="Zhang Z."/>
            <person name="Wang Z."/>
            <person name="Wu H."/>
            <person name="Ma T."/>
            <person name="Liu J."/>
            <person name="Xi Z."/>
        </authorList>
    </citation>
    <scope>NUCLEOTIDE SEQUENCE [LARGE SCALE GENOMIC DNA]</scope>
    <source>
        <strain evidence="6">J267</strain>
        <tissue evidence="6">Leaf</tissue>
    </source>
</reference>
<feature type="domain" description="Homeobox" evidence="5">
    <location>
        <begin position="66"/>
        <end position="126"/>
    </location>
</feature>
<evidence type="ECO:0000256" key="2">
    <source>
        <dbReference type="ARBA" id="ARBA00023125"/>
    </source>
</evidence>
<keyword evidence="3" id="KW-0371">Homeobox</keyword>
<dbReference type="GO" id="GO:0010228">
    <property type="term" value="P:vegetative to reproductive phase transition of meristem"/>
    <property type="evidence" value="ECO:0007669"/>
    <property type="project" value="TreeGrafter"/>
</dbReference>
<comment type="subcellular location">
    <subcellularLocation>
        <location evidence="1 3">Nucleus</location>
    </subcellularLocation>
</comment>
<evidence type="ECO:0000256" key="4">
    <source>
        <dbReference type="SAM" id="MobiDB-lite"/>
    </source>
</evidence>
<dbReference type="PROSITE" id="PS50071">
    <property type="entry name" value="HOMEOBOX_2"/>
    <property type="match status" value="1"/>
</dbReference>
<keyword evidence="3" id="KW-0539">Nucleus</keyword>